<keyword evidence="3 7" id="KW-1134">Transmembrane beta strand</keyword>
<evidence type="ECO:0000256" key="2">
    <source>
        <dbReference type="ARBA" id="ARBA00022448"/>
    </source>
</evidence>
<reference evidence="10" key="1">
    <citation type="submission" date="2022-01" db="EMBL/GenBank/DDBJ databases">
        <title>Collection of gut derived symbiotic bacterial strains cultured from healthy donors.</title>
        <authorList>
            <person name="Lin H."/>
            <person name="Kohout C."/>
            <person name="Waligurski E."/>
            <person name="Pamer E.G."/>
        </authorList>
    </citation>
    <scope>NUCLEOTIDE SEQUENCE</scope>
    <source>
        <strain evidence="10">DFI.1.149</strain>
    </source>
</reference>
<keyword evidence="5 7" id="KW-0472">Membrane</keyword>
<dbReference type="SUPFAM" id="SSF56935">
    <property type="entry name" value="Porins"/>
    <property type="match status" value="1"/>
</dbReference>
<dbReference type="InterPro" id="IPR039426">
    <property type="entry name" value="TonB-dep_rcpt-like"/>
</dbReference>
<keyword evidence="6 7" id="KW-0998">Cell outer membrane</keyword>
<dbReference type="Pfam" id="PF07715">
    <property type="entry name" value="Plug"/>
    <property type="match status" value="1"/>
</dbReference>
<feature type="domain" description="TonB-dependent receptor plug" evidence="9">
    <location>
        <begin position="214"/>
        <end position="333"/>
    </location>
</feature>
<evidence type="ECO:0000313" key="10">
    <source>
        <dbReference type="EMBL" id="MCG4960416.1"/>
    </source>
</evidence>
<dbReference type="InterPro" id="IPR037066">
    <property type="entry name" value="Plug_dom_sf"/>
</dbReference>
<dbReference type="GO" id="GO:0009279">
    <property type="term" value="C:cell outer membrane"/>
    <property type="evidence" value="ECO:0007669"/>
    <property type="project" value="UniProtKB-SubCell"/>
</dbReference>
<dbReference type="Gene3D" id="2.170.130.10">
    <property type="entry name" value="TonB-dependent receptor, plug domain"/>
    <property type="match status" value="1"/>
</dbReference>
<sequence>MKKNQMKVKRNLLLCSWLSFFLLISVLPGNASVFAQQEKLALSSTQLTVREIFDAISSQLRYDVFYNGEQLDLNRKVKFAQQVLNLEQVLDAVANNRFKYTLEDRTIILTPLTTPQTVNSVTLTGQVTDQSNTPLPGVTVLVKGTKLGTSTDPEGNFKLSLPQQENTILIFSFIGMESQEVPVGDPKKPIKVILKETAENLKEVVVTGIFTRKKKSFTGSASTYTASELKTAGTQNILQSLKTLDPSFAILDNTLYGSDPNRLPNMEIRGKSSMLGMRDELEADPNQPLFILDGFESSLSVINDMDINRIASITILKDAASTAIYGSKAANGVVVVETVKPQAGKLMVSYNGNANISMPDLSSYNLMNAKEKLAFEKLAGKYTPASWSATSEFELQKLYNQKLAEIESGIDTYWLTEPLRVGVNQKHSLYIEGGEGSFLFGIGAGYNGISGVMEKSNREVISGNIDLIYRIKKFQFSNKFSMTNTKIKNPIVDFSEYAAANPYYKKRDEEGNIGKWLENNDYTKAANPLWNASQNSRDEGKQLALSNYFVAEYTPLEALKVRARFGISYGNDDTEKFISRNDTRFDTYEILKKGTFNTTNTRSNQYEGELSVTFAKLIGRHRLNAVLGGNLNSNKTLTQGYSAQGFPEGDFVYPSFSNGYPEGGSPTYYENTSRSMNGYFNLGYSFDDRYLMDFSLRENGSSVFGASKRYIGTWSVGLGWNLHKERFIADHLTWIDFLKLRASIGNPGNQNFSSSKTLTTFNFQLASMNYFGMGAVLNQLGNPDLDWQITLDKNIGIDMILIDKRLNITADYYHKVTDPLLINISMPLSSGTSSYLTNMGKQISQGLTLSASYYIIQKLDQRFSWLVRGNLRTQKTKLDKIGNKLDELNKSGQGHNTVRYYNGADPDDIWAVKSAGINPSTGRELFYDKEGNYTYDFSYDNEVICGNTRPKIEGVIGTSLNYKGFSVSMNFRYQTGASVFNEALFNKVENISVSGLNKNQDKRALYERWQNPGDKVRFKDIANAASTPMSSRFIQKENVLSMESVYVGYEFYEGWIKKIGLSNLKIQASMRDVFRASTIKSERGTLYPFARSLELGLSFNF</sequence>
<evidence type="ECO:0000256" key="3">
    <source>
        <dbReference type="ARBA" id="ARBA00022452"/>
    </source>
</evidence>
<comment type="subcellular location">
    <subcellularLocation>
        <location evidence="1 7">Cell outer membrane</location>
        <topology evidence="1 7">Multi-pass membrane protein</topology>
    </subcellularLocation>
</comment>
<evidence type="ECO:0000256" key="4">
    <source>
        <dbReference type="ARBA" id="ARBA00022692"/>
    </source>
</evidence>
<organism evidence="10 11">
    <name type="scientific">Odoribacter splanchnicus</name>
    <dbReference type="NCBI Taxonomy" id="28118"/>
    <lineage>
        <taxon>Bacteria</taxon>
        <taxon>Pseudomonadati</taxon>
        <taxon>Bacteroidota</taxon>
        <taxon>Bacteroidia</taxon>
        <taxon>Bacteroidales</taxon>
        <taxon>Odoribacteraceae</taxon>
        <taxon>Odoribacter</taxon>
    </lineage>
</organism>
<gene>
    <name evidence="10" type="ORF">L0P03_11245</name>
</gene>
<dbReference type="SUPFAM" id="SSF49464">
    <property type="entry name" value="Carboxypeptidase regulatory domain-like"/>
    <property type="match status" value="1"/>
</dbReference>
<dbReference type="InterPro" id="IPR023996">
    <property type="entry name" value="TonB-dep_OMP_SusC/RagA"/>
</dbReference>
<keyword evidence="8" id="KW-0732">Signal</keyword>
<dbReference type="EMBL" id="JAKNDN010000020">
    <property type="protein sequence ID" value="MCG4960416.1"/>
    <property type="molecule type" value="Genomic_DNA"/>
</dbReference>
<comment type="caution">
    <text evidence="10">The sequence shown here is derived from an EMBL/GenBank/DDBJ whole genome shotgun (WGS) entry which is preliminary data.</text>
</comment>
<accession>A0AAW5CCI5</accession>
<evidence type="ECO:0000256" key="5">
    <source>
        <dbReference type="ARBA" id="ARBA00023136"/>
    </source>
</evidence>
<name>A0AAW5CCI5_9BACT</name>
<dbReference type="RefSeq" id="WP_237983005.1">
    <property type="nucleotide sequence ID" value="NZ_JAHOOV010000022.1"/>
</dbReference>
<dbReference type="InterPro" id="IPR023997">
    <property type="entry name" value="TonB-dep_OMP_SusC/RagA_CS"/>
</dbReference>
<proteinExistence type="inferred from homology"/>
<protein>
    <submittedName>
        <fullName evidence="10">SusC/RagA family TonB-linked outer membrane protein</fullName>
    </submittedName>
</protein>
<dbReference type="PROSITE" id="PS52016">
    <property type="entry name" value="TONB_DEPENDENT_REC_3"/>
    <property type="match status" value="1"/>
</dbReference>
<dbReference type="AlphaFoldDB" id="A0AAW5CCI5"/>
<feature type="signal peptide" evidence="8">
    <location>
        <begin position="1"/>
        <end position="31"/>
    </location>
</feature>
<evidence type="ECO:0000256" key="7">
    <source>
        <dbReference type="PROSITE-ProRule" id="PRU01360"/>
    </source>
</evidence>
<dbReference type="Proteomes" id="UP001199750">
    <property type="component" value="Unassembled WGS sequence"/>
</dbReference>
<evidence type="ECO:0000256" key="8">
    <source>
        <dbReference type="SAM" id="SignalP"/>
    </source>
</evidence>
<dbReference type="Gene3D" id="2.40.170.20">
    <property type="entry name" value="TonB-dependent receptor, beta-barrel domain"/>
    <property type="match status" value="1"/>
</dbReference>
<keyword evidence="4 7" id="KW-0812">Transmembrane</keyword>
<dbReference type="NCBIfam" id="TIGR04057">
    <property type="entry name" value="SusC_RagA_signa"/>
    <property type="match status" value="1"/>
</dbReference>
<comment type="similarity">
    <text evidence="7">Belongs to the TonB-dependent receptor family.</text>
</comment>
<dbReference type="InterPro" id="IPR036942">
    <property type="entry name" value="Beta-barrel_TonB_sf"/>
</dbReference>
<dbReference type="Pfam" id="PF13715">
    <property type="entry name" value="CarbopepD_reg_2"/>
    <property type="match status" value="1"/>
</dbReference>
<evidence type="ECO:0000256" key="1">
    <source>
        <dbReference type="ARBA" id="ARBA00004571"/>
    </source>
</evidence>
<dbReference type="NCBIfam" id="TIGR04056">
    <property type="entry name" value="OMP_RagA_SusC"/>
    <property type="match status" value="1"/>
</dbReference>
<keyword evidence="2 7" id="KW-0813">Transport</keyword>
<evidence type="ECO:0000313" key="11">
    <source>
        <dbReference type="Proteomes" id="UP001199750"/>
    </source>
</evidence>
<dbReference type="InterPro" id="IPR012910">
    <property type="entry name" value="Plug_dom"/>
</dbReference>
<evidence type="ECO:0000256" key="6">
    <source>
        <dbReference type="ARBA" id="ARBA00023237"/>
    </source>
</evidence>
<feature type="chain" id="PRO_5043577008" evidence="8">
    <location>
        <begin position="32"/>
        <end position="1101"/>
    </location>
</feature>
<dbReference type="Gene3D" id="2.60.40.1120">
    <property type="entry name" value="Carboxypeptidase-like, regulatory domain"/>
    <property type="match status" value="1"/>
</dbReference>
<evidence type="ECO:0000259" key="9">
    <source>
        <dbReference type="Pfam" id="PF07715"/>
    </source>
</evidence>
<dbReference type="InterPro" id="IPR008969">
    <property type="entry name" value="CarboxyPept-like_regulatory"/>
</dbReference>